<organism evidence="1 2">
    <name type="scientific">Clostridium botulinum</name>
    <dbReference type="NCBI Taxonomy" id="1491"/>
    <lineage>
        <taxon>Bacteria</taxon>
        <taxon>Bacillati</taxon>
        <taxon>Bacillota</taxon>
        <taxon>Clostridia</taxon>
        <taxon>Eubacteriales</taxon>
        <taxon>Clostridiaceae</taxon>
        <taxon>Clostridium</taxon>
    </lineage>
</organism>
<dbReference type="AlphaFoldDB" id="A0A9Q1UYL7"/>
<reference evidence="1 2" key="1">
    <citation type="submission" date="2015-07" db="EMBL/GenBank/DDBJ databases">
        <title>Draft genome sequences of 17 French Clostridium botulinum group III.</title>
        <authorList>
            <person name="Woudstra C."/>
            <person name="Le Marechal C."/>
            <person name="Souillard R."/>
            <person name="Bayon-Auboyer M.-H."/>
            <person name="Dessouter D."/>
            <person name="Fach P."/>
        </authorList>
    </citation>
    <scope>NUCLEOTIDE SEQUENCE [LARGE SCALE GENOMIC DNA]</scope>
    <source>
        <strain evidence="1 2">12LNRI-CD</strain>
    </source>
</reference>
<dbReference type="Proteomes" id="UP000037540">
    <property type="component" value="Unassembled WGS sequence"/>
</dbReference>
<accession>A0A9Q1UYL7</accession>
<proteinExistence type="predicted"/>
<dbReference type="OrthoDB" id="3035882at2"/>
<protein>
    <submittedName>
        <fullName evidence="1">Uncharacterized protein</fullName>
    </submittedName>
</protein>
<evidence type="ECO:0000313" key="2">
    <source>
        <dbReference type="Proteomes" id="UP000037540"/>
    </source>
</evidence>
<sequence length="207" mass="25359">MCILAKYEPASNVGKYSWDYKLEHEYSALDKINMCLIELEDLKEFTDNHRKHYYAIAPLRGDGKIRRKLKEKEFIKYNWIKIDFLDIQEESKNYFETIEDRVTSYYFTEINKDTKFHYINNNYFEWYNLYIIVSEKELSGYEINNMFSQIYYFNMVKSNSLFDYIILKNIGFINLDVSFFHEEYSHENQRIGKGEKILMYYYPRNLE</sequence>
<evidence type="ECO:0000313" key="1">
    <source>
        <dbReference type="EMBL" id="KOA87873.1"/>
    </source>
</evidence>
<gene>
    <name evidence="1" type="ORF">ADU74_07005</name>
</gene>
<dbReference type="RefSeq" id="WP_013725120.1">
    <property type="nucleotide sequence ID" value="NZ_LGVO01000008.1"/>
</dbReference>
<comment type="caution">
    <text evidence="1">The sequence shown here is derived from an EMBL/GenBank/DDBJ whole genome shotgun (WGS) entry which is preliminary data.</text>
</comment>
<name>A0A9Q1UYL7_CLOBO</name>
<dbReference type="EMBL" id="LGVR01000034">
    <property type="protein sequence ID" value="KOA87873.1"/>
    <property type="molecule type" value="Genomic_DNA"/>
</dbReference>